<keyword evidence="5" id="KW-0735">Signal-anchor</keyword>
<evidence type="ECO:0000256" key="5">
    <source>
        <dbReference type="ARBA" id="ARBA00022968"/>
    </source>
</evidence>
<keyword evidence="3" id="KW-0328">Glycosyltransferase</keyword>
<accession>A0A8C2RG92</accession>
<dbReference type="GO" id="GO:0016758">
    <property type="term" value="F:hexosyltransferase activity"/>
    <property type="evidence" value="ECO:0007669"/>
    <property type="project" value="InterPro"/>
</dbReference>
<feature type="signal peptide" evidence="7">
    <location>
        <begin position="1"/>
        <end position="22"/>
    </location>
</feature>
<evidence type="ECO:0000256" key="7">
    <source>
        <dbReference type="SAM" id="SignalP"/>
    </source>
</evidence>
<reference evidence="8" key="1">
    <citation type="submission" date="2019-03" db="EMBL/GenBank/DDBJ databases">
        <title>Genome sequencing and reference-guided assembly of Black Bengal Goat (Capra hircus).</title>
        <authorList>
            <person name="Siddiki A.Z."/>
            <person name="Baten A."/>
            <person name="Billah M."/>
            <person name="Alam M.A.U."/>
            <person name="Shawrob K.S.M."/>
            <person name="Saha S."/>
            <person name="Chowdhury M."/>
            <person name="Rahman A.H."/>
            <person name="Stear M."/>
            <person name="Miah G."/>
            <person name="Das G.B."/>
            <person name="Hossain M.M."/>
            <person name="Kumkum M."/>
            <person name="Islam M.S."/>
            <person name="Mollah A.M."/>
            <person name="Ahsan A."/>
            <person name="Tusar F."/>
            <person name="Khan M.K.I."/>
        </authorList>
    </citation>
    <scope>NUCLEOTIDE SEQUENCE [LARGE SCALE GENOMIC DNA]</scope>
</reference>
<comment type="subcellular location">
    <subcellularLocation>
        <location evidence="2">Membrane</location>
        <topology evidence="2">Single-pass type II membrane protein</topology>
    </subcellularLocation>
</comment>
<evidence type="ECO:0000313" key="8">
    <source>
        <dbReference type="Ensembl" id="ENSCHIP00010028621.1"/>
    </source>
</evidence>
<dbReference type="InterPro" id="IPR005076">
    <property type="entry name" value="Glyco_trans_6"/>
</dbReference>
<keyword evidence="7" id="KW-0732">Signal</keyword>
<evidence type="ECO:0000256" key="4">
    <source>
        <dbReference type="ARBA" id="ARBA00022679"/>
    </source>
</evidence>
<dbReference type="GO" id="GO:0016020">
    <property type="term" value="C:membrane"/>
    <property type="evidence" value="ECO:0007669"/>
    <property type="project" value="UniProtKB-SubCell"/>
</dbReference>
<evidence type="ECO:0000256" key="2">
    <source>
        <dbReference type="ARBA" id="ARBA00004606"/>
    </source>
</evidence>
<reference evidence="8" key="2">
    <citation type="submission" date="2025-08" db="UniProtKB">
        <authorList>
            <consortium name="Ensembl"/>
        </authorList>
    </citation>
    <scope>IDENTIFICATION</scope>
</reference>
<keyword evidence="4" id="KW-0808">Transferase</keyword>
<name>A0A8C2RG92_CAPHI</name>
<keyword evidence="5" id="KW-0812">Transmembrane</keyword>
<organism evidence="8">
    <name type="scientific">Capra hircus</name>
    <name type="common">Goat</name>
    <dbReference type="NCBI Taxonomy" id="9925"/>
    <lineage>
        <taxon>Eukaryota</taxon>
        <taxon>Metazoa</taxon>
        <taxon>Chordata</taxon>
        <taxon>Craniata</taxon>
        <taxon>Vertebrata</taxon>
        <taxon>Euteleostomi</taxon>
        <taxon>Mammalia</taxon>
        <taxon>Eutheria</taxon>
        <taxon>Laurasiatheria</taxon>
        <taxon>Artiodactyla</taxon>
        <taxon>Ruminantia</taxon>
        <taxon>Pecora</taxon>
        <taxon>Bovidae</taxon>
        <taxon>Caprinae</taxon>
        <taxon>Capra</taxon>
    </lineage>
</organism>
<evidence type="ECO:0000256" key="1">
    <source>
        <dbReference type="ARBA" id="ARBA00001936"/>
    </source>
</evidence>
<feature type="binding site" evidence="6">
    <location>
        <position position="76"/>
    </location>
    <ligand>
        <name>an alpha-L-fucosyl-(1-&gt;2)-beta-D-galactosyl derivative</name>
        <dbReference type="ChEBI" id="CHEBI:140327"/>
    </ligand>
</feature>
<evidence type="ECO:0000256" key="6">
    <source>
        <dbReference type="PIRSR" id="PIRSR605076-2"/>
    </source>
</evidence>
<sequence length="111" mass="12675">MNVKGKVSLSMLVASAVIVVCGEYSHSPEGSLLWINRSKTPEVGGSSIQKGWWFPRWSASKDISFSTNPLKSYCWDYHIVLPSDIKLVKLSWQTKEYHVVRNNFDFVPVHF</sequence>
<dbReference type="AlphaFoldDB" id="A0A8C2RG92"/>
<dbReference type="Pfam" id="PF03414">
    <property type="entry name" value="Glyco_transf_6"/>
    <property type="match status" value="1"/>
</dbReference>
<evidence type="ECO:0000256" key="3">
    <source>
        <dbReference type="ARBA" id="ARBA00022676"/>
    </source>
</evidence>
<feature type="chain" id="PRO_5034064024" evidence="7">
    <location>
        <begin position="23"/>
        <end position="111"/>
    </location>
</feature>
<comment type="cofactor">
    <cofactor evidence="1">
        <name>Mn(2+)</name>
        <dbReference type="ChEBI" id="CHEBI:29035"/>
    </cofactor>
</comment>
<proteinExistence type="predicted"/>
<protein>
    <submittedName>
        <fullName evidence="8">Uncharacterized protein</fullName>
    </submittedName>
</protein>
<dbReference type="Ensembl" id="ENSCHIT00010040407.1">
    <property type="protein sequence ID" value="ENSCHIP00010028621.1"/>
    <property type="gene ID" value="ENSCHIG00010021329.1"/>
</dbReference>
<dbReference type="GO" id="GO:0005975">
    <property type="term" value="P:carbohydrate metabolic process"/>
    <property type="evidence" value="ECO:0007669"/>
    <property type="project" value="InterPro"/>
</dbReference>